<dbReference type="HOGENOM" id="CLU_020743_0_0_6"/>
<evidence type="ECO:0000313" key="5">
    <source>
        <dbReference type="EMBL" id="BAC96389.1"/>
    </source>
</evidence>
<dbReference type="InterPro" id="IPR002884">
    <property type="entry name" value="P_dom"/>
</dbReference>
<evidence type="ECO:0000256" key="1">
    <source>
        <dbReference type="ARBA" id="ARBA00022670"/>
    </source>
</evidence>
<name>Q7MFF7_VIBVY</name>
<dbReference type="KEGG" id="vvy:VVA0363"/>
<evidence type="ECO:0000256" key="2">
    <source>
        <dbReference type="ARBA" id="ARBA00022801"/>
    </source>
</evidence>
<dbReference type="SUPFAM" id="SSF55486">
    <property type="entry name" value="Metalloproteases ('zincins'), catalytic domain"/>
    <property type="match status" value="1"/>
</dbReference>
<dbReference type="GO" id="GO:0006508">
    <property type="term" value="P:proteolysis"/>
    <property type="evidence" value="ECO:0007669"/>
    <property type="project" value="UniProtKB-KW"/>
</dbReference>
<dbReference type="GO" id="GO:0004252">
    <property type="term" value="F:serine-type endopeptidase activity"/>
    <property type="evidence" value="ECO:0007669"/>
    <property type="project" value="InterPro"/>
</dbReference>
<sequence>MESKMKSKLTLLALLLAMNPLANAAQWDYPEERVTLNSAEQVQQFVQQHYADQGEFKLRYQTTSLLGHHYNFDVWQHGQYQQQKSLVVTTDQQHRVARVFRSLENTVLLNGEPTTAVELEHPRRLEADFPPALEQGELETVEIQVFDPDLRTQQQLPAPSSGWNSMDDYPGAMEYQRRNVSLLKNDQGYFLRNRNVVEVDAKALISVEAQDGVPVRDESGFAAPSGISHFAALADLQALQSNDPRFLAVMAFYHLDHSLEYTKTLGYALFNDPLKFDGRGLSANNSTYYKGPQAAMFGLGGVSPDAMDADVILHELGHGIHYQIVPDWAYGHSGAIGEGFGDYWAGSHSYRQQYLDAARRGQEFELDTVFNWDGVFGNRLSTRSLWNQRARYFEHGHYRAHESVGGELGDELWSTPLFQALKESVSLLGEGDERVFREFDTIVLQGMYGVGRGVKMHDLAESTVLAAATLYPEKPYAEILQRHFKRHGLLKAPFISRLESKYITDAKPLSIELVANGRAADVEARLSLQQQILVEKQSQLTDSFTLSAELPEGLVCGQPFVAQVEADYRHQPWLAKQQWQESITLVRGVPQLVNRAQQMDVRLNDASTDAQGRFNVGQQIFSQTFLDRDVTIGEQFAIYLDIDHASMADLSVTLTSPKGDKLVLWNHQISQGNGFKGYFTVAHDAQLAPLLGQQAWGRWRLEIMDSIEGNQGRLNTWGISQFEQYQCNETRADSTSKKSGGQLNLFALWALFSIFVARAFCSRQNLS</sequence>
<dbReference type="Gene3D" id="2.60.120.260">
    <property type="entry name" value="Galactose-binding domain-like"/>
    <property type="match status" value="1"/>
</dbReference>
<keyword evidence="2" id="KW-0378">Hydrolase</keyword>
<feature type="chain" id="PRO_5004288434" description="P/Homo B domain-containing protein" evidence="3">
    <location>
        <begin position="25"/>
        <end position="767"/>
    </location>
</feature>
<evidence type="ECO:0000256" key="3">
    <source>
        <dbReference type="SAM" id="SignalP"/>
    </source>
</evidence>
<dbReference type="STRING" id="672.VV93_v1c33510"/>
<feature type="signal peptide" evidence="3">
    <location>
        <begin position="1"/>
        <end position="24"/>
    </location>
</feature>
<dbReference type="Pfam" id="PF01483">
    <property type="entry name" value="P_proprotein"/>
    <property type="match status" value="1"/>
</dbReference>
<dbReference type="SUPFAM" id="SSF49785">
    <property type="entry name" value="Galactose-binding domain-like"/>
    <property type="match status" value="1"/>
</dbReference>
<dbReference type="AlphaFoldDB" id="Q7MFF7"/>
<keyword evidence="3" id="KW-0732">Signal</keyword>
<dbReference type="eggNOG" id="COG4935">
    <property type="taxonomic scope" value="Bacteria"/>
</dbReference>
<proteinExistence type="predicted"/>
<evidence type="ECO:0000313" key="6">
    <source>
        <dbReference type="Proteomes" id="UP000002675"/>
    </source>
</evidence>
<dbReference type="InterPro" id="IPR008979">
    <property type="entry name" value="Galactose-bd-like_sf"/>
</dbReference>
<protein>
    <recommendedName>
        <fullName evidence="4">P/Homo B domain-containing protein</fullName>
    </recommendedName>
</protein>
<feature type="domain" description="P/Homo B" evidence="4">
    <location>
        <begin position="588"/>
        <end position="730"/>
    </location>
</feature>
<organism evidence="5 6">
    <name type="scientific">Vibrio vulnificus (strain YJ016)</name>
    <dbReference type="NCBI Taxonomy" id="196600"/>
    <lineage>
        <taxon>Bacteria</taxon>
        <taxon>Pseudomonadati</taxon>
        <taxon>Pseudomonadota</taxon>
        <taxon>Gammaproteobacteria</taxon>
        <taxon>Vibrionales</taxon>
        <taxon>Vibrionaceae</taxon>
        <taxon>Vibrio</taxon>
    </lineage>
</organism>
<gene>
    <name evidence="5" type="ordered locus">VVA0363</name>
</gene>
<keyword evidence="1" id="KW-0645">Protease</keyword>
<reference evidence="5 6" key="1">
    <citation type="journal article" date="2003" name="Genome Res.">
        <title>Comparative genome analysis of Vibrio vulnificus, a marine pathogen.</title>
        <authorList>
            <person name="Chen C.Y."/>
            <person name="Wu K.M."/>
            <person name="Chang Y.C."/>
            <person name="Chang C.H."/>
            <person name="Tsai H.C."/>
            <person name="Liao T.L."/>
            <person name="Liu Y.M."/>
            <person name="Chen H.J."/>
            <person name="Shen A.B."/>
            <person name="Li J.C."/>
            <person name="Su T.L."/>
            <person name="Shao C.P."/>
            <person name="Lee C.T."/>
            <person name="Hor L.I."/>
            <person name="Tsai S.F."/>
        </authorList>
    </citation>
    <scope>NUCLEOTIDE SEQUENCE [LARGE SCALE GENOMIC DNA]</scope>
    <source>
        <strain evidence="5 6">YJ016</strain>
    </source>
</reference>
<evidence type="ECO:0000259" key="4">
    <source>
        <dbReference type="PROSITE" id="PS51829"/>
    </source>
</evidence>
<dbReference type="EMBL" id="BA000038">
    <property type="protein sequence ID" value="BAC96389.1"/>
    <property type="molecule type" value="Genomic_DNA"/>
</dbReference>
<dbReference type="Proteomes" id="UP000002675">
    <property type="component" value="Chromosome II"/>
</dbReference>
<accession>Q7MFF7</accession>
<dbReference type="PROSITE" id="PS51829">
    <property type="entry name" value="P_HOMO_B"/>
    <property type="match status" value="1"/>
</dbReference>